<evidence type="ECO:0000313" key="1">
    <source>
        <dbReference type="EMBL" id="MDT0687646.1"/>
    </source>
</evidence>
<dbReference type="EMBL" id="JAVRHN010000012">
    <property type="protein sequence ID" value="MDT0687646.1"/>
    <property type="molecule type" value="Genomic_DNA"/>
</dbReference>
<protein>
    <submittedName>
        <fullName evidence="1">Uncharacterized protein</fullName>
    </submittedName>
</protein>
<evidence type="ECO:0000313" key="2">
    <source>
        <dbReference type="Proteomes" id="UP001253848"/>
    </source>
</evidence>
<comment type="caution">
    <text evidence="1">The sequence shown here is derived from an EMBL/GenBank/DDBJ whole genome shotgun (WGS) entry which is preliminary data.</text>
</comment>
<dbReference type="Proteomes" id="UP001253848">
    <property type="component" value="Unassembled WGS sequence"/>
</dbReference>
<sequence>MRTKPNRPTEEKGYLLSKLMEMTNGKGPDCCIDDWMKIQKLIIRLKKKDGCIKVVLTP</sequence>
<dbReference type="RefSeq" id="WP_311500918.1">
    <property type="nucleotide sequence ID" value="NZ_JAVRHN010000012.1"/>
</dbReference>
<reference evidence="1 2" key="1">
    <citation type="submission" date="2023-09" db="EMBL/GenBank/DDBJ databases">
        <authorList>
            <person name="Rey-Velasco X."/>
        </authorList>
    </citation>
    <scope>NUCLEOTIDE SEQUENCE [LARGE SCALE GENOMIC DNA]</scope>
    <source>
        <strain evidence="1 2">F225</strain>
    </source>
</reference>
<gene>
    <name evidence="1" type="ORF">RM541_14850</name>
</gene>
<keyword evidence="2" id="KW-1185">Reference proteome</keyword>
<accession>A0ABU3DVA7</accession>
<organism evidence="1 2">
    <name type="scientific">Autumnicola psychrophila</name>
    <dbReference type="NCBI Taxonomy" id="3075592"/>
    <lineage>
        <taxon>Bacteria</taxon>
        <taxon>Pseudomonadati</taxon>
        <taxon>Bacteroidota</taxon>
        <taxon>Flavobacteriia</taxon>
        <taxon>Flavobacteriales</taxon>
        <taxon>Flavobacteriaceae</taxon>
        <taxon>Autumnicola</taxon>
    </lineage>
</organism>
<name>A0ABU3DVA7_9FLAO</name>
<proteinExistence type="predicted"/>